<dbReference type="SUPFAM" id="SSF54786">
    <property type="entry name" value="YcfA/nrd intein domain"/>
    <property type="match status" value="1"/>
</dbReference>
<protein>
    <submittedName>
        <fullName evidence="8">Addiction module toxin, HicA family</fullName>
    </submittedName>
</protein>
<evidence type="ECO:0000313" key="8">
    <source>
        <dbReference type="EMBL" id="RHX85831.1"/>
    </source>
</evidence>
<keyword evidence="6" id="KW-0694">RNA-binding</keyword>
<dbReference type="RefSeq" id="WP_118970291.1">
    <property type="nucleotide sequence ID" value="NZ_QHCT01000007.1"/>
</dbReference>
<reference evidence="9" key="1">
    <citation type="submission" date="2018-05" db="EMBL/GenBank/DDBJ databases">
        <title>Leptospira yasudae sp. nov. and Leptospira stimsonii sp. nov., two pathogenic species of the genus Leptospira isolated from environmental sources.</title>
        <authorList>
            <person name="Casanovas-Massana A."/>
            <person name="Hamond C."/>
            <person name="Santos L.A."/>
            <person name="Hacker K.P."/>
            <person name="Balassiano I."/>
            <person name="Medeiros M.A."/>
            <person name="Reis M.G."/>
            <person name="Ko A.I."/>
            <person name="Wunder E.A."/>
        </authorList>
    </citation>
    <scope>NUCLEOTIDE SEQUENCE [LARGE SCALE GENOMIC DNA]</scope>
    <source>
        <strain evidence="9">Yale</strain>
    </source>
</reference>
<dbReference type="InterPro" id="IPR012933">
    <property type="entry name" value="HicA_mRNA_interferase"/>
</dbReference>
<dbReference type="Proteomes" id="UP000265798">
    <property type="component" value="Unassembled WGS sequence"/>
</dbReference>
<evidence type="ECO:0000256" key="4">
    <source>
        <dbReference type="ARBA" id="ARBA00022759"/>
    </source>
</evidence>
<dbReference type="GO" id="GO:0004519">
    <property type="term" value="F:endonuclease activity"/>
    <property type="evidence" value="ECO:0007669"/>
    <property type="project" value="UniProtKB-KW"/>
</dbReference>
<comment type="caution">
    <text evidence="8">The sequence shown here is derived from an EMBL/GenBank/DDBJ whole genome shotgun (WGS) entry which is preliminary data.</text>
</comment>
<keyword evidence="7" id="KW-0346">Stress response</keyword>
<dbReference type="InterPro" id="IPR038570">
    <property type="entry name" value="HicA_sf"/>
</dbReference>
<evidence type="ECO:0000313" key="9">
    <source>
        <dbReference type="Proteomes" id="UP000265798"/>
    </source>
</evidence>
<dbReference type="OrthoDB" id="286048at2"/>
<dbReference type="GO" id="GO:0003729">
    <property type="term" value="F:mRNA binding"/>
    <property type="evidence" value="ECO:0007669"/>
    <property type="project" value="InterPro"/>
</dbReference>
<evidence type="ECO:0000256" key="3">
    <source>
        <dbReference type="ARBA" id="ARBA00022722"/>
    </source>
</evidence>
<sequence length="73" mass="8245">MSLRSLSFREVKKKLEAAGFREVSQKGSHIKFIKATEVGTLTTIVPVHKEIAIGTLRSILRQARISVEDFENF</sequence>
<proteinExistence type="inferred from homology"/>
<gene>
    <name evidence="8" type="ORF">DLM75_20145</name>
</gene>
<comment type="similarity">
    <text evidence="1">Belongs to the HicA mRNA interferase family.</text>
</comment>
<evidence type="ECO:0000256" key="2">
    <source>
        <dbReference type="ARBA" id="ARBA00022649"/>
    </source>
</evidence>
<dbReference type="GO" id="GO:0016787">
    <property type="term" value="F:hydrolase activity"/>
    <property type="evidence" value="ECO:0007669"/>
    <property type="project" value="UniProtKB-KW"/>
</dbReference>
<keyword evidence="4" id="KW-0255">Endonuclease</keyword>
<evidence type="ECO:0000256" key="5">
    <source>
        <dbReference type="ARBA" id="ARBA00022801"/>
    </source>
</evidence>
<evidence type="ECO:0000256" key="7">
    <source>
        <dbReference type="ARBA" id="ARBA00023016"/>
    </source>
</evidence>
<name>A0A396YRS0_9LEPT</name>
<dbReference type="Pfam" id="PF07927">
    <property type="entry name" value="HicA_toxin"/>
    <property type="match status" value="1"/>
</dbReference>
<organism evidence="8 9">
    <name type="scientific">Leptospira stimsonii</name>
    <dbReference type="NCBI Taxonomy" id="2202203"/>
    <lineage>
        <taxon>Bacteria</taxon>
        <taxon>Pseudomonadati</taxon>
        <taxon>Spirochaetota</taxon>
        <taxon>Spirochaetia</taxon>
        <taxon>Leptospirales</taxon>
        <taxon>Leptospiraceae</taxon>
        <taxon>Leptospira</taxon>
    </lineage>
</organism>
<accession>A0A396YRS0</accession>
<keyword evidence="3" id="KW-0540">Nuclease</keyword>
<keyword evidence="2" id="KW-1277">Toxin-antitoxin system</keyword>
<keyword evidence="5" id="KW-0378">Hydrolase</keyword>
<dbReference type="Gene3D" id="3.30.920.30">
    <property type="entry name" value="Hypothetical protein"/>
    <property type="match status" value="1"/>
</dbReference>
<evidence type="ECO:0000256" key="6">
    <source>
        <dbReference type="ARBA" id="ARBA00022884"/>
    </source>
</evidence>
<dbReference type="AlphaFoldDB" id="A0A396YRS0"/>
<evidence type="ECO:0000256" key="1">
    <source>
        <dbReference type="ARBA" id="ARBA00006620"/>
    </source>
</evidence>
<dbReference type="EMBL" id="QHCT01000007">
    <property type="protein sequence ID" value="RHX85831.1"/>
    <property type="molecule type" value="Genomic_DNA"/>
</dbReference>